<dbReference type="SUPFAM" id="SSF50494">
    <property type="entry name" value="Trypsin-like serine proteases"/>
    <property type="match status" value="1"/>
</dbReference>
<dbReference type="GO" id="GO:0006508">
    <property type="term" value="P:proteolysis"/>
    <property type="evidence" value="ECO:0007669"/>
    <property type="project" value="UniProtKB-KW"/>
</dbReference>
<dbReference type="Gene3D" id="2.40.10.120">
    <property type="match status" value="1"/>
</dbReference>
<reference evidence="4 5" key="1">
    <citation type="submission" date="2019-02" db="EMBL/GenBank/DDBJ databases">
        <title>Deep-cultivation of Planctomycetes and their phenomic and genomic characterization uncovers novel biology.</title>
        <authorList>
            <person name="Wiegand S."/>
            <person name="Jogler M."/>
            <person name="Boedeker C."/>
            <person name="Pinto D."/>
            <person name="Vollmers J."/>
            <person name="Rivas-Marin E."/>
            <person name="Kohn T."/>
            <person name="Peeters S.H."/>
            <person name="Heuer A."/>
            <person name="Rast P."/>
            <person name="Oberbeckmann S."/>
            <person name="Bunk B."/>
            <person name="Jeske O."/>
            <person name="Meyerdierks A."/>
            <person name="Storesund J.E."/>
            <person name="Kallscheuer N."/>
            <person name="Luecker S."/>
            <person name="Lage O.M."/>
            <person name="Pohl T."/>
            <person name="Merkel B.J."/>
            <person name="Hornburger P."/>
            <person name="Mueller R.-W."/>
            <person name="Bruemmer F."/>
            <person name="Labrenz M."/>
            <person name="Spormann A.M."/>
            <person name="Op den Camp H."/>
            <person name="Overmann J."/>
            <person name="Amann R."/>
            <person name="Jetten M.S.M."/>
            <person name="Mascher T."/>
            <person name="Medema M.H."/>
            <person name="Devos D.P."/>
            <person name="Kaster A.-K."/>
            <person name="Ovreas L."/>
            <person name="Rohde M."/>
            <person name="Galperin M.Y."/>
            <person name="Jogler C."/>
        </authorList>
    </citation>
    <scope>NUCLEOTIDE SEQUENCE [LARGE SCALE GENOMIC DNA]</scope>
    <source>
        <strain evidence="4 5">K22_7</strain>
    </source>
</reference>
<dbReference type="Gene3D" id="2.40.10.10">
    <property type="entry name" value="Trypsin-like serine proteases"/>
    <property type="match status" value="1"/>
</dbReference>
<keyword evidence="5" id="KW-1185">Reference proteome</keyword>
<evidence type="ECO:0000256" key="1">
    <source>
        <dbReference type="ARBA" id="ARBA00010541"/>
    </source>
</evidence>
<dbReference type="Pfam" id="PF13180">
    <property type="entry name" value="PDZ_2"/>
    <property type="match status" value="1"/>
</dbReference>
<dbReference type="Gene3D" id="2.30.42.10">
    <property type="match status" value="1"/>
</dbReference>
<dbReference type="InterPro" id="IPR009003">
    <property type="entry name" value="Peptidase_S1_PA"/>
</dbReference>
<gene>
    <name evidence="4" type="ORF">K227x_21030</name>
</gene>
<dbReference type="AlphaFoldDB" id="A0A517N9N2"/>
<evidence type="ECO:0000256" key="2">
    <source>
        <dbReference type="SAM" id="Phobius"/>
    </source>
</evidence>
<evidence type="ECO:0000313" key="4">
    <source>
        <dbReference type="EMBL" id="QDT03718.1"/>
    </source>
</evidence>
<keyword evidence="2" id="KW-0472">Membrane</keyword>
<evidence type="ECO:0000313" key="5">
    <source>
        <dbReference type="Proteomes" id="UP000318538"/>
    </source>
</evidence>
<dbReference type="Proteomes" id="UP000318538">
    <property type="component" value="Chromosome"/>
</dbReference>
<protein>
    <submittedName>
        <fullName evidence="4">Serine endoprotease</fullName>
    </submittedName>
</protein>
<keyword evidence="4" id="KW-0645">Protease</keyword>
<dbReference type="SMART" id="SM00228">
    <property type="entry name" value="PDZ"/>
    <property type="match status" value="1"/>
</dbReference>
<accession>A0A517N9N2</accession>
<feature type="domain" description="PDZ" evidence="3">
    <location>
        <begin position="175"/>
        <end position="241"/>
    </location>
</feature>
<proteinExistence type="inferred from homology"/>
<sequence length="358" mass="38836">MHPVQSSFLLVAKNPNMNSSVHRRFARSVARGLGMVIAAGWIMVAAEIAVADERRDNSEMMQLIRPLSDSVQYSVAQVLSGGRPVALATVVSSDGYLLTKRSELSGDPIRIRLHDGRLYPARVASVRRQNDLALLRVDADVSLKPLQLVDHKPSIASFLISPGRTGRPVGIGVMGVGARKIEHQGRLGVILNDSPDGRALVEEVYPNSGADSAGVVRGDLIIAINGIHESNKTSVIETLRDMFPGDEVRLTILRTNRSSGLDTLEMDARIRDFHLIRESENDSRVNGPRSDRLSGFDRVFQHDTVLDPDECGGPVLDTSGRVIGINIARAGRVVSYALPSSLVISELTSMLQEARGAE</sequence>
<keyword evidence="4" id="KW-0378">Hydrolase</keyword>
<dbReference type="PROSITE" id="PS50106">
    <property type="entry name" value="PDZ"/>
    <property type="match status" value="1"/>
</dbReference>
<dbReference type="InterPro" id="IPR036034">
    <property type="entry name" value="PDZ_sf"/>
</dbReference>
<organism evidence="4 5">
    <name type="scientific">Rubripirellula lacrimiformis</name>
    <dbReference type="NCBI Taxonomy" id="1930273"/>
    <lineage>
        <taxon>Bacteria</taxon>
        <taxon>Pseudomonadati</taxon>
        <taxon>Planctomycetota</taxon>
        <taxon>Planctomycetia</taxon>
        <taxon>Pirellulales</taxon>
        <taxon>Pirellulaceae</taxon>
        <taxon>Rubripirellula</taxon>
    </lineage>
</organism>
<keyword evidence="2" id="KW-0812">Transmembrane</keyword>
<dbReference type="PANTHER" id="PTHR22939">
    <property type="entry name" value="SERINE PROTEASE FAMILY S1C HTRA-RELATED"/>
    <property type="match status" value="1"/>
</dbReference>
<dbReference type="SUPFAM" id="SSF50156">
    <property type="entry name" value="PDZ domain-like"/>
    <property type="match status" value="1"/>
</dbReference>
<keyword evidence="2" id="KW-1133">Transmembrane helix</keyword>
<evidence type="ECO:0000259" key="3">
    <source>
        <dbReference type="PROSITE" id="PS50106"/>
    </source>
</evidence>
<dbReference type="InterPro" id="IPR043504">
    <property type="entry name" value="Peptidase_S1_PA_chymotrypsin"/>
</dbReference>
<comment type="similarity">
    <text evidence="1">Belongs to the peptidase S1C family.</text>
</comment>
<feature type="transmembrane region" description="Helical" evidence="2">
    <location>
        <begin position="29"/>
        <end position="51"/>
    </location>
</feature>
<dbReference type="PANTHER" id="PTHR22939:SF129">
    <property type="entry name" value="SERINE PROTEASE HTRA2, MITOCHONDRIAL"/>
    <property type="match status" value="1"/>
</dbReference>
<dbReference type="EMBL" id="CP036525">
    <property type="protein sequence ID" value="QDT03718.1"/>
    <property type="molecule type" value="Genomic_DNA"/>
</dbReference>
<dbReference type="KEGG" id="rlc:K227x_21030"/>
<dbReference type="GO" id="GO:0008233">
    <property type="term" value="F:peptidase activity"/>
    <property type="evidence" value="ECO:0007669"/>
    <property type="project" value="UniProtKB-KW"/>
</dbReference>
<dbReference type="InterPro" id="IPR001478">
    <property type="entry name" value="PDZ"/>
</dbReference>
<name>A0A517N9N2_9BACT</name>